<dbReference type="PRINTS" id="PR00038">
    <property type="entry name" value="HTHLUXR"/>
</dbReference>
<dbReference type="SMART" id="SM00421">
    <property type="entry name" value="HTH_LUXR"/>
    <property type="match status" value="1"/>
</dbReference>
<gene>
    <name evidence="5" type="ORF">DF017_24865</name>
</gene>
<dbReference type="Gene3D" id="3.30.450.80">
    <property type="entry name" value="Transcription factor LuxR-like, autoinducer-binding domain"/>
    <property type="match status" value="1"/>
</dbReference>
<feature type="domain" description="HTH luxR-type" evidence="4">
    <location>
        <begin position="225"/>
        <end position="290"/>
    </location>
</feature>
<dbReference type="InterPro" id="IPR005143">
    <property type="entry name" value="TF_LuxR_autoind-bd_dom"/>
</dbReference>
<evidence type="ECO:0000313" key="5">
    <source>
        <dbReference type="EMBL" id="RQY87435.1"/>
    </source>
</evidence>
<dbReference type="InterPro" id="IPR036388">
    <property type="entry name" value="WH-like_DNA-bd_sf"/>
</dbReference>
<evidence type="ECO:0000256" key="1">
    <source>
        <dbReference type="ARBA" id="ARBA00023015"/>
    </source>
</evidence>
<evidence type="ECO:0000313" key="6">
    <source>
        <dbReference type="Proteomes" id="UP000281098"/>
    </source>
</evidence>
<dbReference type="CDD" id="cd06170">
    <property type="entry name" value="LuxR_C_like"/>
    <property type="match status" value="1"/>
</dbReference>
<dbReference type="Proteomes" id="UP000281098">
    <property type="component" value="Unassembled WGS sequence"/>
</dbReference>
<dbReference type="PROSITE" id="PS50043">
    <property type="entry name" value="HTH_LUXR_2"/>
    <property type="match status" value="1"/>
</dbReference>
<proteinExistence type="predicted"/>
<reference evidence="5 6" key="1">
    <citation type="submission" date="2018-08" db="EMBL/GenBank/DDBJ databases">
        <title>Comparative analysis of Burkholderia isolates from Puerto Rico.</title>
        <authorList>
            <person name="Hall C."/>
            <person name="Sahl J."/>
            <person name="Wagner D."/>
        </authorList>
    </citation>
    <scope>NUCLEOTIDE SEQUENCE [LARGE SCALE GENOMIC DNA]</scope>
    <source>
        <strain evidence="5 6">Bp8966</strain>
    </source>
</reference>
<organism evidence="5 6">
    <name type="scientific">Burkholderia stagnalis</name>
    <dbReference type="NCBI Taxonomy" id="1503054"/>
    <lineage>
        <taxon>Bacteria</taxon>
        <taxon>Pseudomonadati</taxon>
        <taxon>Pseudomonadota</taxon>
        <taxon>Betaproteobacteria</taxon>
        <taxon>Burkholderiales</taxon>
        <taxon>Burkholderiaceae</taxon>
        <taxon>Burkholderia</taxon>
        <taxon>Burkholderia cepacia complex</taxon>
    </lineage>
</organism>
<dbReference type="InterPro" id="IPR036693">
    <property type="entry name" value="TF_LuxR_autoind-bd_dom_sf"/>
</dbReference>
<name>A0ABX9YIK1_9BURK</name>
<dbReference type="EMBL" id="QTPM01000036">
    <property type="protein sequence ID" value="RQY87435.1"/>
    <property type="molecule type" value="Genomic_DNA"/>
</dbReference>
<dbReference type="PANTHER" id="PTHR44688:SF16">
    <property type="entry name" value="DNA-BINDING TRANSCRIPTIONAL ACTIVATOR DEVR_DOSR"/>
    <property type="match status" value="1"/>
</dbReference>
<accession>A0ABX9YIK1</accession>
<dbReference type="Gene3D" id="1.10.10.10">
    <property type="entry name" value="Winged helix-like DNA-binding domain superfamily/Winged helix DNA-binding domain"/>
    <property type="match status" value="1"/>
</dbReference>
<protein>
    <submittedName>
        <fullName evidence="5">LuxR family transcriptional regulator</fullName>
    </submittedName>
</protein>
<dbReference type="SUPFAM" id="SSF75516">
    <property type="entry name" value="Pheromone-binding domain of LuxR-like quorum-sensing transcription factors"/>
    <property type="match status" value="1"/>
</dbReference>
<sequence>MLTNAERAVDLKSPTRNHFFIYQCLNRKQYSETIITPRVNTARFTQLHHDCHKYLFMMKPPHEFETFSACNSNESLTKSLHSIAREHGFTSVLLGLKSNKATNYENAAVWTTYAPAWRKLYQQNKLHLVDPTVSHALHHLKPLLWNQTDFRTHGECVLYEQAAGYGLKAGITLPIHGSKGEFGLLSFASDCRLPRADMLASVSALTLTRDLAFECGLGLIPSDTLKSCKSPLTPRESECLKWLTSGKTSWEISKILICSEATVNFHVSNILKKLGVLNRQQAIAKSLMEGWVMV</sequence>
<dbReference type="SUPFAM" id="SSF46894">
    <property type="entry name" value="C-terminal effector domain of the bipartite response regulators"/>
    <property type="match status" value="1"/>
</dbReference>
<dbReference type="Pfam" id="PF03472">
    <property type="entry name" value="Autoind_bind"/>
    <property type="match status" value="1"/>
</dbReference>
<evidence type="ECO:0000256" key="2">
    <source>
        <dbReference type="ARBA" id="ARBA00023125"/>
    </source>
</evidence>
<keyword evidence="1" id="KW-0805">Transcription regulation</keyword>
<keyword evidence="3" id="KW-0804">Transcription</keyword>
<dbReference type="Pfam" id="PF00196">
    <property type="entry name" value="GerE"/>
    <property type="match status" value="1"/>
</dbReference>
<comment type="caution">
    <text evidence="5">The sequence shown here is derived from an EMBL/GenBank/DDBJ whole genome shotgun (WGS) entry which is preliminary data.</text>
</comment>
<keyword evidence="2" id="KW-0238">DNA-binding</keyword>
<dbReference type="InterPro" id="IPR016032">
    <property type="entry name" value="Sig_transdc_resp-reg_C-effctor"/>
</dbReference>
<evidence type="ECO:0000259" key="4">
    <source>
        <dbReference type="PROSITE" id="PS50043"/>
    </source>
</evidence>
<evidence type="ECO:0000256" key="3">
    <source>
        <dbReference type="ARBA" id="ARBA00023163"/>
    </source>
</evidence>
<keyword evidence="6" id="KW-1185">Reference proteome</keyword>
<dbReference type="InterPro" id="IPR000792">
    <property type="entry name" value="Tscrpt_reg_LuxR_C"/>
</dbReference>
<dbReference type="PROSITE" id="PS00622">
    <property type="entry name" value="HTH_LUXR_1"/>
    <property type="match status" value="1"/>
</dbReference>
<dbReference type="PANTHER" id="PTHR44688">
    <property type="entry name" value="DNA-BINDING TRANSCRIPTIONAL ACTIVATOR DEVR_DOSR"/>
    <property type="match status" value="1"/>
</dbReference>